<dbReference type="CDD" id="cd00018">
    <property type="entry name" value="AP2"/>
    <property type="match status" value="1"/>
</dbReference>
<dbReference type="GO" id="GO:0003677">
    <property type="term" value="F:DNA binding"/>
    <property type="evidence" value="ECO:0007669"/>
    <property type="project" value="UniProtKB-KW"/>
</dbReference>
<dbReference type="InterPro" id="IPR016177">
    <property type="entry name" value="DNA-bd_dom_sf"/>
</dbReference>
<dbReference type="SUPFAM" id="SSF54171">
    <property type="entry name" value="DNA-binding domain"/>
    <property type="match status" value="1"/>
</dbReference>
<protein>
    <recommendedName>
        <fullName evidence="9">AP2/ERF domain-containing protein</fullName>
    </recommendedName>
</protein>
<evidence type="ECO:0000256" key="2">
    <source>
        <dbReference type="ARBA" id="ARBA00023015"/>
    </source>
</evidence>
<evidence type="ECO:0000259" key="9">
    <source>
        <dbReference type="PROSITE" id="PS51032"/>
    </source>
</evidence>
<keyword evidence="3" id="KW-0238">DNA-binding</keyword>
<dbReference type="AlphaFoldDB" id="A0A8T2QYA0"/>
<dbReference type="PANTHER" id="PTHR31985:SF242">
    <property type="entry name" value="OS02G0676800 PROTEIN"/>
    <property type="match status" value="1"/>
</dbReference>
<keyword evidence="2" id="KW-0805">Transcription regulation</keyword>
<feature type="domain" description="AP2/ERF" evidence="9">
    <location>
        <begin position="112"/>
        <end position="169"/>
    </location>
</feature>
<dbReference type="OrthoDB" id="550883at2759"/>
<keyword evidence="4" id="KW-0010">Activator</keyword>
<sequence length="379" mass="41108">MRKQLYILNMQTESRDPPTSPSEHWNRTKRPSPTSSSSPVHARLCKPRPSPVAVPSGSSPTTTSSSSTSSEERPLSAPTPTSTAASKVVSPSSTSSDPRHEASTRNRTAHPLYRGIRQRSWGKWVSEIREPRKKTRIWLGSFSTPEMAARAYDAAALALKGPSAELNFPELAPSLPRPLSLSPRDIQTAAAAAAAAAALRWPTVCTYRSASPKSARHSESKLHGGVNTSSLLDRRANISSPPAQSGCNLLHHQLLPAETSAYTPHTSEHEASSSQPRTWLQDVSGRFDAMDIAESKVFAVEGPQSAASLEEGTRFGSSMCEANDSLIAEETLNALTVRDNDHPYILTEMAAAMQLVPQLTHGGQEEDDDLDLEDIWLWD</sequence>
<organism evidence="10 11">
    <name type="scientific">Ceratopteris richardii</name>
    <name type="common">Triangle waterfern</name>
    <dbReference type="NCBI Taxonomy" id="49495"/>
    <lineage>
        <taxon>Eukaryota</taxon>
        <taxon>Viridiplantae</taxon>
        <taxon>Streptophyta</taxon>
        <taxon>Embryophyta</taxon>
        <taxon>Tracheophyta</taxon>
        <taxon>Polypodiopsida</taxon>
        <taxon>Polypodiidae</taxon>
        <taxon>Polypodiales</taxon>
        <taxon>Pteridineae</taxon>
        <taxon>Pteridaceae</taxon>
        <taxon>Parkerioideae</taxon>
        <taxon>Ceratopteris</taxon>
    </lineage>
</organism>
<feature type="compositionally biased region" description="Low complexity" evidence="8">
    <location>
        <begin position="81"/>
        <end position="96"/>
    </location>
</feature>
<dbReference type="InterPro" id="IPR001471">
    <property type="entry name" value="AP2/ERF_dom"/>
</dbReference>
<comment type="caution">
    <text evidence="10">The sequence shown here is derived from an EMBL/GenBank/DDBJ whole genome shotgun (WGS) entry which is preliminary data.</text>
</comment>
<keyword evidence="6" id="KW-0539">Nucleus</keyword>
<dbReference type="SMART" id="SM00380">
    <property type="entry name" value="AP2"/>
    <property type="match status" value="1"/>
</dbReference>
<dbReference type="PANTHER" id="PTHR31985">
    <property type="entry name" value="ETHYLENE-RESPONSIVE TRANSCRIPTION FACTOR ERF042-RELATED"/>
    <property type="match status" value="1"/>
</dbReference>
<dbReference type="PRINTS" id="PR00367">
    <property type="entry name" value="ETHRSPELEMNT"/>
</dbReference>
<comment type="similarity">
    <text evidence="7">Belongs to the AP2/ERF transcription factor family. ERF subfamily.</text>
</comment>
<evidence type="ECO:0000256" key="3">
    <source>
        <dbReference type="ARBA" id="ARBA00023125"/>
    </source>
</evidence>
<keyword evidence="5" id="KW-0804">Transcription</keyword>
<evidence type="ECO:0000256" key="8">
    <source>
        <dbReference type="SAM" id="MobiDB-lite"/>
    </source>
</evidence>
<proteinExistence type="inferred from homology"/>
<reference evidence="10" key="1">
    <citation type="submission" date="2021-08" db="EMBL/GenBank/DDBJ databases">
        <title>WGS assembly of Ceratopteris richardii.</title>
        <authorList>
            <person name="Marchant D.B."/>
            <person name="Chen G."/>
            <person name="Jenkins J."/>
            <person name="Shu S."/>
            <person name="Leebens-Mack J."/>
            <person name="Grimwood J."/>
            <person name="Schmutz J."/>
            <person name="Soltis P."/>
            <person name="Soltis D."/>
            <person name="Chen Z.-H."/>
        </authorList>
    </citation>
    <scope>NUCLEOTIDE SEQUENCE</scope>
    <source>
        <strain evidence="10">Whitten #5841</strain>
        <tissue evidence="10">Leaf</tissue>
    </source>
</reference>
<dbReference type="InterPro" id="IPR036955">
    <property type="entry name" value="AP2/ERF_dom_sf"/>
</dbReference>
<dbReference type="Pfam" id="PF00847">
    <property type="entry name" value="AP2"/>
    <property type="match status" value="1"/>
</dbReference>
<evidence type="ECO:0000313" key="11">
    <source>
        <dbReference type="Proteomes" id="UP000825935"/>
    </source>
</evidence>
<keyword evidence="11" id="KW-1185">Reference proteome</keyword>
<feature type="compositionally biased region" description="Low complexity" evidence="8">
    <location>
        <begin position="51"/>
        <end position="69"/>
    </location>
</feature>
<evidence type="ECO:0000256" key="4">
    <source>
        <dbReference type="ARBA" id="ARBA00023159"/>
    </source>
</evidence>
<evidence type="ECO:0000256" key="5">
    <source>
        <dbReference type="ARBA" id="ARBA00023163"/>
    </source>
</evidence>
<comment type="subcellular location">
    <subcellularLocation>
        <location evidence="1">Nucleus</location>
    </subcellularLocation>
</comment>
<evidence type="ECO:0000256" key="6">
    <source>
        <dbReference type="ARBA" id="ARBA00023242"/>
    </source>
</evidence>
<dbReference type="Gene3D" id="3.30.730.10">
    <property type="entry name" value="AP2/ERF domain"/>
    <property type="match status" value="1"/>
</dbReference>
<evidence type="ECO:0000256" key="1">
    <source>
        <dbReference type="ARBA" id="ARBA00004123"/>
    </source>
</evidence>
<dbReference type="GO" id="GO:0003700">
    <property type="term" value="F:DNA-binding transcription factor activity"/>
    <property type="evidence" value="ECO:0007669"/>
    <property type="project" value="InterPro"/>
</dbReference>
<gene>
    <name evidence="10" type="ORF">KP509_31G058400</name>
</gene>
<name>A0A8T2QYA0_CERRI</name>
<dbReference type="Proteomes" id="UP000825935">
    <property type="component" value="Chromosome 31"/>
</dbReference>
<dbReference type="FunFam" id="3.30.730.10:FF:000001">
    <property type="entry name" value="Ethylene-responsive transcription factor 2"/>
    <property type="match status" value="1"/>
</dbReference>
<dbReference type="GO" id="GO:0005634">
    <property type="term" value="C:nucleus"/>
    <property type="evidence" value="ECO:0007669"/>
    <property type="project" value="UniProtKB-SubCell"/>
</dbReference>
<dbReference type="EMBL" id="CM035436">
    <property type="protein sequence ID" value="KAH7289112.1"/>
    <property type="molecule type" value="Genomic_DNA"/>
</dbReference>
<accession>A0A8T2QYA0</accession>
<evidence type="ECO:0000313" key="10">
    <source>
        <dbReference type="EMBL" id="KAH7289112.1"/>
    </source>
</evidence>
<feature type="region of interest" description="Disordered" evidence="8">
    <location>
        <begin position="1"/>
        <end position="114"/>
    </location>
</feature>
<evidence type="ECO:0000256" key="7">
    <source>
        <dbReference type="ARBA" id="ARBA00024343"/>
    </source>
</evidence>
<dbReference type="InterPro" id="IPR051032">
    <property type="entry name" value="AP2/ERF_TF_ERF_subfamily"/>
</dbReference>
<dbReference type="PROSITE" id="PS51032">
    <property type="entry name" value="AP2_ERF"/>
    <property type="match status" value="1"/>
</dbReference>